<name>A0A137NZ09_CONC2</name>
<dbReference type="EMBL" id="KQ964598">
    <property type="protein sequence ID" value="KXN68036.1"/>
    <property type="molecule type" value="Genomic_DNA"/>
</dbReference>
<gene>
    <name evidence="1" type="ORF">CONCODRAFT_166854</name>
</gene>
<accession>A0A137NZ09</accession>
<evidence type="ECO:0000313" key="2">
    <source>
        <dbReference type="Proteomes" id="UP000070444"/>
    </source>
</evidence>
<protein>
    <submittedName>
        <fullName evidence="1">Uncharacterized protein</fullName>
    </submittedName>
</protein>
<organism evidence="1 2">
    <name type="scientific">Conidiobolus coronatus (strain ATCC 28846 / CBS 209.66 / NRRL 28638)</name>
    <name type="common">Delacroixia coronata</name>
    <dbReference type="NCBI Taxonomy" id="796925"/>
    <lineage>
        <taxon>Eukaryota</taxon>
        <taxon>Fungi</taxon>
        <taxon>Fungi incertae sedis</taxon>
        <taxon>Zoopagomycota</taxon>
        <taxon>Entomophthoromycotina</taxon>
        <taxon>Entomophthoromycetes</taxon>
        <taxon>Entomophthorales</taxon>
        <taxon>Ancylistaceae</taxon>
        <taxon>Conidiobolus</taxon>
    </lineage>
</organism>
<evidence type="ECO:0000313" key="1">
    <source>
        <dbReference type="EMBL" id="KXN68036.1"/>
    </source>
</evidence>
<keyword evidence="2" id="KW-1185">Reference proteome</keyword>
<dbReference type="Proteomes" id="UP000070444">
    <property type="component" value="Unassembled WGS sequence"/>
</dbReference>
<reference evidence="1 2" key="1">
    <citation type="journal article" date="2015" name="Genome Biol. Evol.">
        <title>Phylogenomic analyses indicate that early fungi evolved digesting cell walls of algal ancestors of land plants.</title>
        <authorList>
            <person name="Chang Y."/>
            <person name="Wang S."/>
            <person name="Sekimoto S."/>
            <person name="Aerts A.L."/>
            <person name="Choi C."/>
            <person name="Clum A."/>
            <person name="LaButti K.M."/>
            <person name="Lindquist E.A."/>
            <person name="Yee Ngan C."/>
            <person name="Ohm R.A."/>
            <person name="Salamov A.A."/>
            <person name="Grigoriev I.V."/>
            <person name="Spatafora J.W."/>
            <person name="Berbee M.L."/>
        </authorList>
    </citation>
    <scope>NUCLEOTIDE SEQUENCE [LARGE SCALE GENOMIC DNA]</scope>
    <source>
        <strain evidence="1 2">NRRL 28638</strain>
    </source>
</reference>
<sequence length="108" mass="12060">MKITVNKELVEEKYTGTTKRPLKLSNLPVLCDENGPFGSPTSDSDRALIKESTTSLMTVIFSFDGTEKLEEQVSQIATLLQKYANASDVNTYFVKDEVAEFTCEIEVK</sequence>
<dbReference type="AlphaFoldDB" id="A0A137NZ09"/>
<proteinExistence type="predicted"/>